<reference evidence="4" key="1">
    <citation type="journal article" date="2011" name="Proc. Natl. Acad. Sci. U.S.A.">
        <title>Obligate biotrophy features unraveled by the genomic analysis of rust fungi.</title>
        <authorList>
            <person name="Duplessis S."/>
            <person name="Cuomo C.A."/>
            <person name="Lin Y.-C."/>
            <person name="Aerts A."/>
            <person name="Tisserant E."/>
            <person name="Veneault-Fourrey C."/>
            <person name="Joly D.L."/>
            <person name="Hacquard S."/>
            <person name="Amselem J."/>
            <person name="Cantarel B.L."/>
            <person name="Chiu R."/>
            <person name="Coutinho P.M."/>
            <person name="Feau N."/>
            <person name="Field M."/>
            <person name="Frey P."/>
            <person name="Gelhaye E."/>
            <person name="Goldberg J."/>
            <person name="Grabherr M.G."/>
            <person name="Kodira C.D."/>
            <person name="Kohler A."/>
            <person name="Kuees U."/>
            <person name="Lindquist E.A."/>
            <person name="Lucas S.M."/>
            <person name="Mago R."/>
            <person name="Mauceli E."/>
            <person name="Morin E."/>
            <person name="Murat C."/>
            <person name="Pangilinan J.L."/>
            <person name="Park R."/>
            <person name="Pearson M."/>
            <person name="Quesneville H."/>
            <person name="Rouhier N."/>
            <person name="Sakthikumar S."/>
            <person name="Salamov A.A."/>
            <person name="Schmutz J."/>
            <person name="Selles B."/>
            <person name="Shapiro H."/>
            <person name="Tanguay P."/>
            <person name="Tuskan G.A."/>
            <person name="Henrissat B."/>
            <person name="Van de Peer Y."/>
            <person name="Rouze P."/>
            <person name="Ellis J.G."/>
            <person name="Dodds P.N."/>
            <person name="Schein J.E."/>
            <person name="Zhong S."/>
            <person name="Hamelin R.C."/>
            <person name="Grigoriev I.V."/>
            <person name="Szabo L.J."/>
            <person name="Martin F."/>
        </authorList>
    </citation>
    <scope>NUCLEOTIDE SEQUENCE [LARGE SCALE GENOMIC DNA]</scope>
    <source>
        <strain evidence="4">98AG31 / pathotype 3-4-7</strain>
    </source>
</reference>
<dbReference type="AlphaFoldDB" id="F4RHZ2"/>
<evidence type="ECO:0000256" key="2">
    <source>
        <dbReference type="SAM" id="SignalP"/>
    </source>
</evidence>
<dbReference type="Proteomes" id="UP000001072">
    <property type="component" value="Unassembled WGS sequence"/>
</dbReference>
<accession>F4RHZ2</accession>
<feature type="region of interest" description="Disordered" evidence="1">
    <location>
        <begin position="40"/>
        <end position="140"/>
    </location>
</feature>
<evidence type="ECO:0000313" key="3">
    <source>
        <dbReference type="EMBL" id="EGG07907.1"/>
    </source>
</evidence>
<gene>
    <name evidence="3" type="ORF">MELLADRAFT_105388</name>
</gene>
<dbReference type="EMBL" id="GL883102">
    <property type="protein sequence ID" value="EGG07907.1"/>
    <property type="molecule type" value="Genomic_DNA"/>
</dbReference>
<evidence type="ECO:0000313" key="4">
    <source>
        <dbReference type="Proteomes" id="UP000001072"/>
    </source>
</evidence>
<feature type="signal peptide" evidence="2">
    <location>
        <begin position="1"/>
        <end position="23"/>
    </location>
</feature>
<protein>
    <recommendedName>
        <fullName evidence="5">Secreted protein</fullName>
    </recommendedName>
</protein>
<dbReference type="HOGENOM" id="CLU_1835583_0_0_1"/>
<sequence length="140" mass="15652">MLQLNRIIFSLLVSSFVFDQTFSAPTNYLEHQTKQLLTRDPSKGYGFAIDETEGTQEPQEPGLNRRNVDELSVPATLETADGKTTSATESAVEHTVDDVPEMKGDDHLAGNTENQMQKRDTQDVSEAETDMKTEKDEVEE</sequence>
<organism evidence="4">
    <name type="scientific">Melampsora larici-populina (strain 98AG31 / pathotype 3-4-7)</name>
    <name type="common">Poplar leaf rust fungus</name>
    <dbReference type="NCBI Taxonomy" id="747676"/>
    <lineage>
        <taxon>Eukaryota</taxon>
        <taxon>Fungi</taxon>
        <taxon>Dikarya</taxon>
        <taxon>Basidiomycota</taxon>
        <taxon>Pucciniomycotina</taxon>
        <taxon>Pucciniomycetes</taxon>
        <taxon>Pucciniales</taxon>
        <taxon>Melampsoraceae</taxon>
        <taxon>Melampsora</taxon>
    </lineage>
</organism>
<evidence type="ECO:0000256" key="1">
    <source>
        <dbReference type="SAM" id="MobiDB-lite"/>
    </source>
</evidence>
<dbReference type="KEGG" id="mlr:MELLADRAFT_105388"/>
<proteinExistence type="predicted"/>
<evidence type="ECO:0008006" key="5">
    <source>
        <dbReference type="Google" id="ProtNLM"/>
    </source>
</evidence>
<feature type="chain" id="PRO_5003321617" description="Secreted protein" evidence="2">
    <location>
        <begin position="24"/>
        <end position="140"/>
    </location>
</feature>
<dbReference type="RefSeq" id="XP_007408672.1">
    <property type="nucleotide sequence ID" value="XM_007408610.1"/>
</dbReference>
<keyword evidence="2" id="KW-0732">Signal</keyword>
<keyword evidence="4" id="KW-1185">Reference proteome</keyword>
<dbReference type="VEuPathDB" id="FungiDB:MELLADRAFT_105388"/>
<dbReference type="GeneID" id="18922589"/>
<name>F4RHZ2_MELLP</name>
<dbReference type="InParanoid" id="F4RHZ2"/>
<feature type="compositionally biased region" description="Basic and acidic residues" evidence="1">
    <location>
        <begin position="91"/>
        <end position="108"/>
    </location>
</feature>
<feature type="compositionally biased region" description="Basic and acidic residues" evidence="1">
    <location>
        <begin position="129"/>
        <end position="140"/>
    </location>
</feature>